<keyword evidence="5 12" id="KW-0547">Nucleotide-binding</keyword>
<dbReference type="FunFam" id="2.20.28.10:FF:000003">
    <property type="entry name" value="DNA helicase"/>
    <property type="match status" value="1"/>
</dbReference>
<evidence type="ECO:0000256" key="12">
    <source>
        <dbReference type="RuleBase" id="RU004070"/>
    </source>
</evidence>
<dbReference type="GO" id="GO:0005656">
    <property type="term" value="C:nuclear pre-replicative complex"/>
    <property type="evidence" value="ECO:0007669"/>
    <property type="project" value="UniProtKB-ARBA"/>
</dbReference>
<dbReference type="GO" id="GO:0097373">
    <property type="term" value="C:MCM core complex"/>
    <property type="evidence" value="ECO:0007669"/>
    <property type="project" value="UniProtKB-ARBA"/>
</dbReference>
<evidence type="ECO:0000256" key="8">
    <source>
        <dbReference type="ARBA" id="ARBA00022840"/>
    </source>
</evidence>
<evidence type="ECO:0000313" key="14">
    <source>
        <dbReference type="EMBL" id="TBU07866.1"/>
    </source>
</evidence>
<dbReference type="PANTHER" id="PTHR11630">
    <property type="entry name" value="DNA REPLICATION LICENSING FACTOR MCM FAMILY MEMBER"/>
    <property type="match status" value="1"/>
</dbReference>
<accession>A0A4Q9LJ48</accession>
<dbReference type="InterPro" id="IPR018525">
    <property type="entry name" value="MCM_CS"/>
</dbReference>
<dbReference type="EMBL" id="PITI01000215">
    <property type="protein sequence ID" value="TBU07866.1"/>
    <property type="molecule type" value="Genomic_DNA"/>
</dbReference>
<dbReference type="Gene3D" id="1.20.58.870">
    <property type="match status" value="1"/>
</dbReference>
<keyword evidence="10" id="KW-0539">Nucleus</keyword>
<protein>
    <recommendedName>
        <fullName evidence="3">DNA helicase</fullName>
        <ecNumber evidence="3">3.6.4.12</ecNumber>
    </recommendedName>
</protein>
<evidence type="ECO:0000256" key="1">
    <source>
        <dbReference type="ARBA" id="ARBA00004123"/>
    </source>
</evidence>
<evidence type="ECO:0000256" key="6">
    <source>
        <dbReference type="ARBA" id="ARBA00022801"/>
    </source>
</evidence>
<dbReference type="GO" id="GO:1902969">
    <property type="term" value="P:mitotic DNA replication"/>
    <property type="evidence" value="ECO:0007669"/>
    <property type="project" value="TreeGrafter"/>
</dbReference>
<keyword evidence="11" id="KW-0131">Cell cycle</keyword>
<dbReference type="Pfam" id="PF00493">
    <property type="entry name" value="MCM"/>
    <property type="match status" value="1"/>
</dbReference>
<dbReference type="GO" id="GO:0003697">
    <property type="term" value="F:single-stranded DNA binding"/>
    <property type="evidence" value="ECO:0007669"/>
    <property type="project" value="TreeGrafter"/>
</dbReference>
<evidence type="ECO:0000256" key="9">
    <source>
        <dbReference type="ARBA" id="ARBA00023125"/>
    </source>
</evidence>
<dbReference type="VEuPathDB" id="MicrosporidiaDB:CWI39_0598p0010"/>
<evidence type="ECO:0000313" key="15">
    <source>
        <dbReference type="Proteomes" id="UP000291404"/>
    </source>
</evidence>
<evidence type="ECO:0000256" key="7">
    <source>
        <dbReference type="ARBA" id="ARBA00022806"/>
    </source>
</evidence>
<dbReference type="VEuPathDB" id="MicrosporidiaDB:CWI36_0215p0030"/>
<dbReference type="InterPro" id="IPR041024">
    <property type="entry name" value="Mcm6_C"/>
</dbReference>
<dbReference type="GO" id="GO:0005524">
    <property type="term" value="F:ATP binding"/>
    <property type="evidence" value="ECO:0007669"/>
    <property type="project" value="UniProtKB-KW"/>
</dbReference>
<sequence length="856" mass="97338">MTDPSEELQSLFYNFLTTEPYKTKIKSILLHNLPLDIHTVPVSLTDIQFYSSDLYSLIVQTFSATSTLLISTFNTIFNNSTDIKLIPLFVNNPFIHRMRHLRSILLSKLTSFSGTVTRVSQVRPELSVGCFVCKACNATIQDVQQYSYYTLPSTCPNHLCTNRKAFSLETSKCIFLNWQKVTVQEDTHQTPPGTLPRNIEVILRNHLIESVKPGDKATFTGTLTVVPEQPGFIHTTLQPTLSGITDNEKKNKNIKEINYRLSFVGESVEIQNEQKNNFMNSDENKKNESIFNEENFSNSILKNSLNDKNRTNNFTNYELGIISHIKNSPDLYNRMSDSLFPSIHGHSSIKKAILLLLVGGTSKVVSGGRLRGDINILLVGDPGTAKSQFLKQCSTLVSRGVYTSGKGSSAAGLTASVVRDIESGDFTIEPGALMLADTGVCCIDEFDKMNYKDQVSIHEAMEQQTITINKGGINATLNSRTSVLAACNPVHGRYDKKKSLRQNINMSAPIMSRFDLYFVLIDNVNYEADKEIAEYILRNHYEAVKDINSKNFQENEFLEKQTINTTDYEENTKNNKKIFSNFLVKENFFDLESVKLYLKYVRGLEVVMEENVKEILVKKYVKLRMDSLVHSNNYRMTVRVLESLIRLSEALAKLHGDVSVKECYVEEAYRLVMSSVVEVKGEDLIVEKEDGNVFRVKDSDYMRVVSVLVGILKMREGCKKEELVELYLEEIENCIGDEGGFYREKSVVEEVICYLVEKEGVLYEEGGIIFIHPNYDVCFYQEGGVFKVNFIMIFYQEGGVFKVNFIMIFYQEGGVFKVNFIMIFYQEGGVFKVNFIMIFYQEGGVFKVNFIMMCGK</sequence>
<evidence type="ECO:0000256" key="2">
    <source>
        <dbReference type="ARBA" id="ARBA00008010"/>
    </source>
</evidence>
<dbReference type="PRINTS" id="PR01657">
    <property type="entry name" value="MCMFAMILY"/>
</dbReference>
<evidence type="ECO:0000256" key="11">
    <source>
        <dbReference type="ARBA" id="ARBA00023306"/>
    </source>
</evidence>
<gene>
    <name evidence="14" type="ORF">CWI36_0215p0030</name>
</gene>
<dbReference type="Gene3D" id="2.20.28.10">
    <property type="match status" value="1"/>
</dbReference>
<dbReference type="Gene3D" id="2.40.50.140">
    <property type="entry name" value="Nucleic acid-binding proteins"/>
    <property type="match status" value="1"/>
</dbReference>
<dbReference type="InterPro" id="IPR031327">
    <property type="entry name" value="MCM"/>
</dbReference>
<evidence type="ECO:0000256" key="4">
    <source>
        <dbReference type="ARBA" id="ARBA00022705"/>
    </source>
</evidence>
<evidence type="ECO:0000256" key="10">
    <source>
        <dbReference type="ARBA" id="ARBA00023242"/>
    </source>
</evidence>
<dbReference type="InterPro" id="IPR027417">
    <property type="entry name" value="P-loop_NTPase"/>
</dbReference>
<dbReference type="EC" id="3.6.4.12" evidence="3"/>
<dbReference type="AlphaFoldDB" id="A0A4Q9LJ48"/>
<dbReference type="PROSITE" id="PS50051">
    <property type="entry name" value="MCM_2"/>
    <property type="match status" value="1"/>
</dbReference>
<evidence type="ECO:0000256" key="3">
    <source>
        <dbReference type="ARBA" id="ARBA00012551"/>
    </source>
</evidence>
<dbReference type="InterPro" id="IPR041562">
    <property type="entry name" value="MCM_lid"/>
</dbReference>
<evidence type="ECO:0000259" key="13">
    <source>
        <dbReference type="PROSITE" id="PS50051"/>
    </source>
</evidence>
<keyword evidence="6" id="KW-0378">Hydrolase</keyword>
<reference evidence="14 15" key="1">
    <citation type="submission" date="2017-12" db="EMBL/GenBank/DDBJ databases">
        <authorList>
            <person name="Pombert J.-F."/>
            <person name="Haag K.L."/>
            <person name="Ebert D."/>
        </authorList>
    </citation>
    <scope>NUCLEOTIDE SEQUENCE [LARGE SCALE GENOMIC DNA]</scope>
    <source>
        <strain evidence="14">BE-OM-2</strain>
    </source>
</reference>
<dbReference type="Pfam" id="PF17207">
    <property type="entry name" value="MCM_OB"/>
    <property type="match status" value="1"/>
</dbReference>
<comment type="subcellular location">
    <subcellularLocation>
        <location evidence="1">Nucleus</location>
    </subcellularLocation>
</comment>
<dbReference type="PANTHER" id="PTHR11630:SF43">
    <property type="entry name" value="DNA REPLICATION LICENSING FACTOR MCM6"/>
    <property type="match status" value="1"/>
</dbReference>
<dbReference type="Gene3D" id="3.40.50.300">
    <property type="entry name" value="P-loop containing nucleotide triphosphate hydrolases"/>
    <property type="match status" value="1"/>
</dbReference>
<dbReference type="SUPFAM" id="SSF50249">
    <property type="entry name" value="Nucleic acid-binding proteins"/>
    <property type="match status" value="1"/>
</dbReference>
<keyword evidence="8 12" id="KW-0067">ATP-binding</keyword>
<comment type="similarity">
    <text evidence="2 12">Belongs to the MCM family.</text>
</comment>
<dbReference type="Proteomes" id="UP000291404">
    <property type="component" value="Unassembled WGS sequence"/>
</dbReference>
<keyword evidence="9 12" id="KW-0238">DNA-binding</keyword>
<comment type="caution">
    <text evidence="14">The sequence shown here is derived from an EMBL/GenBank/DDBJ whole genome shotgun (WGS) entry which is preliminary data.</text>
</comment>
<dbReference type="GO" id="GO:0000727">
    <property type="term" value="P:double-strand break repair via break-induced replication"/>
    <property type="evidence" value="ECO:0007669"/>
    <property type="project" value="TreeGrafter"/>
</dbReference>
<proteinExistence type="inferred from homology"/>
<dbReference type="SMART" id="SM00350">
    <property type="entry name" value="MCM"/>
    <property type="match status" value="1"/>
</dbReference>
<dbReference type="GO" id="GO:0006279">
    <property type="term" value="P:premeiotic DNA replication"/>
    <property type="evidence" value="ECO:0007669"/>
    <property type="project" value="UniProtKB-ARBA"/>
</dbReference>
<dbReference type="STRING" id="148818.A0A4Q9LJ48"/>
<dbReference type="GO" id="GO:1990518">
    <property type="term" value="F:single-stranded 3'-5' DNA helicase activity"/>
    <property type="evidence" value="ECO:0007669"/>
    <property type="project" value="TreeGrafter"/>
</dbReference>
<dbReference type="InterPro" id="IPR033762">
    <property type="entry name" value="MCM_OB"/>
</dbReference>
<evidence type="ECO:0000256" key="5">
    <source>
        <dbReference type="ARBA" id="ARBA00022741"/>
    </source>
</evidence>
<keyword evidence="4" id="KW-0235">DNA replication</keyword>
<dbReference type="GO" id="GO:0031261">
    <property type="term" value="C:DNA replication preinitiation complex"/>
    <property type="evidence" value="ECO:0007669"/>
    <property type="project" value="UniProtKB-ARBA"/>
</dbReference>
<feature type="domain" description="MCM C-terminal AAA(+) ATPase" evidence="13">
    <location>
        <begin position="331"/>
        <end position="536"/>
    </location>
</feature>
<organism evidence="14 15">
    <name type="scientific">Hamiltosporidium magnivora</name>
    <dbReference type="NCBI Taxonomy" id="148818"/>
    <lineage>
        <taxon>Eukaryota</taxon>
        <taxon>Fungi</taxon>
        <taxon>Fungi incertae sedis</taxon>
        <taxon>Microsporidia</taxon>
        <taxon>Dubosqiidae</taxon>
        <taxon>Hamiltosporidium</taxon>
    </lineage>
</organism>
<keyword evidence="15" id="KW-1185">Reference proteome</keyword>
<keyword evidence="7" id="KW-0347">Helicase</keyword>
<dbReference type="GO" id="GO:0043596">
    <property type="term" value="C:nuclear replication fork"/>
    <property type="evidence" value="ECO:0007669"/>
    <property type="project" value="UniProtKB-ARBA"/>
</dbReference>
<dbReference type="Pfam" id="PF17855">
    <property type="entry name" value="MCM_lid"/>
    <property type="match status" value="1"/>
</dbReference>
<dbReference type="Pfam" id="PF18263">
    <property type="entry name" value="WHD_MCM6"/>
    <property type="match status" value="1"/>
</dbReference>
<dbReference type="InterPro" id="IPR001208">
    <property type="entry name" value="MCM_dom"/>
</dbReference>
<dbReference type="PROSITE" id="PS00847">
    <property type="entry name" value="MCM_1"/>
    <property type="match status" value="1"/>
</dbReference>
<dbReference type="GO" id="GO:0042555">
    <property type="term" value="C:MCM complex"/>
    <property type="evidence" value="ECO:0007669"/>
    <property type="project" value="UniProtKB-ARBA"/>
</dbReference>
<name>A0A4Q9LJ48_9MICR</name>
<dbReference type="SUPFAM" id="SSF52540">
    <property type="entry name" value="P-loop containing nucleoside triphosphate hydrolases"/>
    <property type="match status" value="1"/>
</dbReference>
<dbReference type="GO" id="GO:0016787">
    <property type="term" value="F:hydrolase activity"/>
    <property type="evidence" value="ECO:0007669"/>
    <property type="project" value="UniProtKB-KW"/>
</dbReference>
<dbReference type="InterPro" id="IPR012340">
    <property type="entry name" value="NA-bd_OB-fold"/>
</dbReference>